<dbReference type="Proteomes" id="UP001230978">
    <property type="component" value="Chromosome"/>
</dbReference>
<feature type="domain" description="POTRA" evidence="10">
    <location>
        <begin position="97"/>
        <end position="174"/>
    </location>
</feature>
<keyword evidence="2 8" id="KW-1134">Transmembrane beta strand</keyword>
<dbReference type="EMBL" id="CP124535">
    <property type="protein sequence ID" value="WGV17978.1"/>
    <property type="molecule type" value="Genomic_DNA"/>
</dbReference>
<dbReference type="Pfam" id="PF07244">
    <property type="entry name" value="POTRA"/>
    <property type="match status" value="3"/>
</dbReference>
<organism evidence="11 12">
    <name type="scientific">Fuscovulum ytuae</name>
    <dbReference type="NCBI Taxonomy" id="3042299"/>
    <lineage>
        <taxon>Bacteria</taxon>
        <taxon>Pseudomonadati</taxon>
        <taxon>Pseudomonadota</taxon>
        <taxon>Alphaproteobacteria</taxon>
        <taxon>Rhodobacterales</taxon>
        <taxon>Paracoccaceae</taxon>
        <taxon>Fuscovulum</taxon>
    </lineage>
</organism>
<feature type="chain" id="PRO_5044946286" description="Outer membrane protein assembly factor BamA" evidence="8">
    <location>
        <begin position="27"/>
        <end position="767"/>
    </location>
</feature>
<evidence type="ECO:0000256" key="1">
    <source>
        <dbReference type="ARBA" id="ARBA00004370"/>
    </source>
</evidence>
<dbReference type="HAMAP" id="MF_01430">
    <property type="entry name" value="OM_assembly_BamA"/>
    <property type="match status" value="1"/>
</dbReference>
<protein>
    <recommendedName>
        <fullName evidence="8 9">Outer membrane protein assembly factor BamA</fullName>
    </recommendedName>
</protein>
<proteinExistence type="inferred from homology"/>
<evidence type="ECO:0000256" key="4">
    <source>
        <dbReference type="ARBA" id="ARBA00022729"/>
    </source>
</evidence>
<dbReference type="Gene3D" id="2.40.160.50">
    <property type="entry name" value="membrane protein fhac: a member of the omp85/tpsb transporter family"/>
    <property type="match status" value="1"/>
</dbReference>
<dbReference type="PROSITE" id="PS51779">
    <property type="entry name" value="POTRA"/>
    <property type="match status" value="3"/>
</dbReference>
<keyword evidence="5 8" id="KW-0677">Repeat</keyword>
<sequence length="767" mass="83705" precursor="true">MVRPALTAIFLSTAAVTVTPFTPAIAQSYSFSTVRVEGNQAIEPQTILAYAGIGRGETVSAARLNDAYQSIVNSGLFESVELIPQGGTLIIRVVEYPMVNIVNFEGNARLKDEELAEIAKSKGRMVYSPSQAEEDAAAIAEAYRVRGRIAATVDPRIIRRDGNRVDLVFEITEGRVAEIERLSFVGNRAFTDRRLRQVLETKQAGLLRQIIQRDTFVAERLELDKQLLRDFYLARGYADIQVLDATSDVSRERDAFFVTFTIREGQQFRIGEVSTVSEIEGLDAAEFAAAQRIRSGEVWSPALIENNIARMENLALRKGLTFVRVDPRITRDERGGLLDVEFAIVRGERIFVERIDIEGNTTTMDQVVRRQFRTVEGDPLNPREIRQAAERIRALGFFADAQVNAEPGSTADQVVVNVDVEEQPTGSLTFGASYGVSSGVGFNVGLNEQNFLGRGQGLGLSLSTGTDTSEGSFTFVEPAFLGRDVALKFSVSYRESDNENSTTYDTRVGRLSPALEFPLGELSRLEVRYTYKDSKISDAPAAASNIIKTEAALGAQVTSSIGYTYSYDTRISGLNPKGGLLLRFGQDFAGLGGDTQYIMTTALALAETKVAQEEVTLRAIFEGGMINSLGGTNSQITERFFGGGKIRGFEPGGIGPRDRNALNDALGGNMFAVARFEADFPVGLPEEYGITGGVFFDVGSVWSLDNINGGAAGANPVDDSMNLRSAVGVSIFWDTPVGPLRLNFAKPLVKETYDLEQTFDLTVSTRF</sequence>
<dbReference type="InterPro" id="IPR034746">
    <property type="entry name" value="POTRA"/>
</dbReference>
<evidence type="ECO:0000256" key="5">
    <source>
        <dbReference type="ARBA" id="ARBA00022737"/>
    </source>
</evidence>
<dbReference type="InterPro" id="IPR000184">
    <property type="entry name" value="Bac_surfAg_D15"/>
</dbReference>
<gene>
    <name evidence="8 11" type="primary">bamA</name>
    <name evidence="11" type="ORF">QF092_02425</name>
</gene>
<comment type="function">
    <text evidence="8">Part of the outer membrane protein assembly complex, which is involved in assembly and insertion of beta-barrel proteins into the outer membrane.</text>
</comment>
<feature type="domain" description="POTRA" evidence="10">
    <location>
        <begin position="29"/>
        <end position="96"/>
    </location>
</feature>
<feature type="signal peptide" evidence="8">
    <location>
        <begin position="1"/>
        <end position="26"/>
    </location>
</feature>
<evidence type="ECO:0000313" key="11">
    <source>
        <dbReference type="EMBL" id="WGV17978.1"/>
    </source>
</evidence>
<dbReference type="InterPro" id="IPR039910">
    <property type="entry name" value="D15-like"/>
</dbReference>
<evidence type="ECO:0000256" key="2">
    <source>
        <dbReference type="ARBA" id="ARBA00022452"/>
    </source>
</evidence>
<evidence type="ECO:0000256" key="8">
    <source>
        <dbReference type="HAMAP-Rule" id="MF_01430"/>
    </source>
</evidence>
<accession>A0ABY8QAS8</accession>
<feature type="domain" description="POTRA" evidence="10">
    <location>
        <begin position="350"/>
        <end position="423"/>
    </location>
</feature>
<dbReference type="InterPro" id="IPR023707">
    <property type="entry name" value="OM_assembly_BamA"/>
</dbReference>
<dbReference type="Gene3D" id="3.10.20.310">
    <property type="entry name" value="membrane protein fhac"/>
    <property type="match status" value="5"/>
</dbReference>
<evidence type="ECO:0000256" key="7">
    <source>
        <dbReference type="ARBA" id="ARBA00023237"/>
    </source>
</evidence>
<keyword evidence="6 8" id="KW-0472">Membrane</keyword>
<comment type="subunit">
    <text evidence="8">Part of the Bam complex.</text>
</comment>
<evidence type="ECO:0000256" key="9">
    <source>
        <dbReference type="NCBIfam" id="TIGR03303"/>
    </source>
</evidence>
<evidence type="ECO:0000313" key="12">
    <source>
        <dbReference type="Proteomes" id="UP001230978"/>
    </source>
</evidence>
<keyword evidence="4 8" id="KW-0732">Signal</keyword>
<reference evidence="11 12" key="1">
    <citation type="submission" date="2023-04" db="EMBL/GenBank/DDBJ databases">
        <title>YMD61, complete Genome.</title>
        <authorList>
            <person name="Zhang J."/>
        </authorList>
    </citation>
    <scope>NUCLEOTIDE SEQUENCE [LARGE SCALE GENOMIC DNA]</scope>
    <source>
        <strain evidence="11 12">YMD61</strain>
    </source>
</reference>
<dbReference type="InterPro" id="IPR010827">
    <property type="entry name" value="BamA/TamA_POTRA"/>
</dbReference>
<dbReference type="PANTHER" id="PTHR12815:SF23">
    <property type="entry name" value="OUTER MEMBRANE PROTEIN ASSEMBLY FACTOR BAMA"/>
    <property type="match status" value="1"/>
</dbReference>
<keyword evidence="7 8" id="KW-0998">Cell outer membrane</keyword>
<evidence type="ECO:0000256" key="6">
    <source>
        <dbReference type="ARBA" id="ARBA00023136"/>
    </source>
</evidence>
<evidence type="ECO:0000256" key="3">
    <source>
        <dbReference type="ARBA" id="ARBA00022692"/>
    </source>
</evidence>
<dbReference type="PANTHER" id="PTHR12815">
    <property type="entry name" value="SORTING AND ASSEMBLY MACHINERY SAMM50 PROTEIN FAMILY MEMBER"/>
    <property type="match status" value="1"/>
</dbReference>
<dbReference type="Pfam" id="PF01103">
    <property type="entry name" value="Omp85"/>
    <property type="match status" value="1"/>
</dbReference>
<keyword evidence="12" id="KW-1185">Reference proteome</keyword>
<dbReference type="PIRSF" id="PIRSF006076">
    <property type="entry name" value="OM_assembly_OMP85"/>
    <property type="match status" value="1"/>
</dbReference>
<keyword evidence="3 8" id="KW-0812">Transmembrane</keyword>
<name>A0ABY8QAS8_9RHOB</name>
<comment type="subcellular location">
    <subcellularLocation>
        <location evidence="8">Cell outer membrane</location>
    </subcellularLocation>
    <subcellularLocation>
        <location evidence="1">Membrane</location>
    </subcellularLocation>
</comment>
<evidence type="ECO:0000259" key="10">
    <source>
        <dbReference type="PROSITE" id="PS51779"/>
    </source>
</evidence>
<dbReference type="NCBIfam" id="TIGR03303">
    <property type="entry name" value="OM_YaeT"/>
    <property type="match status" value="1"/>
</dbReference>
<comment type="similarity">
    <text evidence="8">Belongs to the BamA family.</text>
</comment>